<organism evidence="2 3">
    <name type="scientific">Zingiber officinale</name>
    <name type="common">Ginger</name>
    <name type="synonym">Amomum zingiber</name>
    <dbReference type="NCBI Taxonomy" id="94328"/>
    <lineage>
        <taxon>Eukaryota</taxon>
        <taxon>Viridiplantae</taxon>
        <taxon>Streptophyta</taxon>
        <taxon>Embryophyta</taxon>
        <taxon>Tracheophyta</taxon>
        <taxon>Spermatophyta</taxon>
        <taxon>Magnoliopsida</taxon>
        <taxon>Liliopsida</taxon>
        <taxon>Zingiberales</taxon>
        <taxon>Zingiberaceae</taxon>
        <taxon>Zingiber</taxon>
    </lineage>
</organism>
<dbReference type="CDD" id="cd06257">
    <property type="entry name" value="DnaJ"/>
    <property type="match status" value="1"/>
</dbReference>
<dbReference type="PROSITE" id="PS00636">
    <property type="entry name" value="DNAJ_1"/>
    <property type="match status" value="1"/>
</dbReference>
<name>A0A8J5G9L1_ZINOF</name>
<dbReference type="InterPro" id="IPR018253">
    <property type="entry name" value="DnaJ_domain_CS"/>
</dbReference>
<dbReference type="Proteomes" id="UP000734854">
    <property type="component" value="Unassembled WGS sequence"/>
</dbReference>
<gene>
    <name evidence="2" type="ORF">ZIOFF_035746</name>
</gene>
<dbReference type="OrthoDB" id="445556at2759"/>
<dbReference type="Pfam" id="PF00226">
    <property type="entry name" value="DnaJ"/>
    <property type="match status" value="1"/>
</dbReference>
<dbReference type="PROSITE" id="PS50076">
    <property type="entry name" value="DNAJ_2"/>
    <property type="match status" value="1"/>
</dbReference>
<accession>A0A8J5G9L1</accession>
<sequence>MNAAIAAPIFLQSLSSPTASSGPAASAGGGSSIPRRVTLLWGGRAPPSLRSPSTRTRAAARSDGTFYDLLGVPASGSSGDIKKAYKELALKYHPDVSPPDLAAEYTQRFIEVHEAYETLSDPDRRALYDDHLRSGLHVLLSGQRLDEEVDDLSGWRSQWHDQLAKLKQRSKNDSEGNLSWGARMRKRWAESS</sequence>
<proteinExistence type="predicted"/>
<dbReference type="InterPro" id="IPR053232">
    <property type="entry name" value="DnaJ_C/III_chloroplastic"/>
</dbReference>
<dbReference type="InterPro" id="IPR001623">
    <property type="entry name" value="DnaJ_domain"/>
</dbReference>
<dbReference type="EMBL" id="JACMSC010000010">
    <property type="protein sequence ID" value="KAG6503433.1"/>
    <property type="molecule type" value="Genomic_DNA"/>
</dbReference>
<reference evidence="2 3" key="1">
    <citation type="submission" date="2020-08" db="EMBL/GenBank/DDBJ databases">
        <title>Plant Genome Project.</title>
        <authorList>
            <person name="Zhang R.-G."/>
        </authorList>
    </citation>
    <scope>NUCLEOTIDE SEQUENCE [LARGE SCALE GENOMIC DNA]</scope>
    <source>
        <tissue evidence="2">Rhizome</tissue>
    </source>
</reference>
<comment type="caution">
    <text evidence="2">The sequence shown here is derived from an EMBL/GenBank/DDBJ whole genome shotgun (WGS) entry which is preliminary data.</text>
</comment>
<dbReference type="PANTHER" id="PTHR45090">
    <property type="entry name" value="CHAPERONE PROTEIN DNAJ 20 CHLOROPLASTIC"/>
    <property type="match status" value="1"/>
</dbReference>
<dbReference type="GO" id="GO:0009507">
    <property type="term" value="C:chloroplast"/>
    <property type="evidence" value="ECO:0007669"/>
    <property type="project" value="TreeGrafter"/>
</dbReference>
<dbReference type="PANTHER" id="PTHR45090:SF4">
    <property type="entry name" value="J DOMAIN-CONTAINING PROTEIN"/>
    <property type="match status" value="1"/>
</dbReference>
<evidence type="ECO:0000313" key="2">
    <source>
        <dbReference type="EMBL" id="KAG6503433.1"/>
    </source>
</evidence>
<protein>
    <recommendedName>
        <fullName evidence="1">J domain-containing protein</fullName>
    </recommendedName>
</protein>
<feature type="domain" description="J" evidence="1">
    <location>
        <begin position="65"/>
        <end position="132"/>
    </location>
</feature>
<dbReference type="AlphaFoldDB" id="A0A8J5G9L1"/>
<evidence type="ECO:0000313" key="3">
    <source>
        <dbReference type="Proteomes" id="UP000734854"/>
    </source>
</evidence>
<keyword evidence="3" id="KW-1185">Reference proteome</keyword>
<evidence type="ECO:0000259" key="1">
    <source>
        <dbReference type="PROSITE" id="PS50076"/>
    </source>
</evidence>
<dbReference type="SMART" id="SM00271">
    <property type="entry name" value="DnaJ"/>
    <property type="match status" value="1"/>
</dbReference>